<dbReference type="AlphaFoldDB" id="M1XKI9"/>
<dbReference type="EMBL" id="HF582854">
    <property type="protein sequence ID" value="CCQ35979.1"/>
    <property type="molecule type" value="Genomic_DNA"/>
</dbReference>
<dbReference type="SUPFAM" id="SSF52540">
    <property type="entry name" value="P-loop containing nucleoside triphosphate hydrolases"/>
    <property type="match status" value="1"/>
</dbReference>
<dbReference type="PANTHER" id="PTHR11361">
    <property type="entry name" value="DNA MISMATCH REPAIR PROTEIN MUTS FAMILY MEMBER"/>
    <property type="match status" value="1"/>
</dbReference>
<keyword evidence="2" id="KW-0067">ATP-binding</keyword>
<protein>
    <submittedName>
        <fullName evidence="6">DNA mismatch repair protein MutS</fullName>
    </submittedName>
</protein>
<dbReference type="Pfam" id="PF00488">
    <property type="entry name" value="MutS_V"/>
    <property type="match status" value="1"/>
</dbReference>
<dbReference type="SMART" id="SM00534">
    <property type="entry name" value="MUTSac"/>
    <property type="match status" value="1"/>
</dbReference>
<feature type="coiled-coil region" evidence="4">
    <location>
        <begin position="190"/>
        <end position="220"/>
    </location>
</feature>
<reference evidence="6 7" key="1">
    <citation type="journal article" date="2013" name="Genome Announc.">
        <title>Genome of the haloarchaeon Natronomonas moolapensis, a neutrophilic member of a previously haloalkaliphilic genus.</title>
        <authorList>
            <person name="Dyall-Smith M.L."/>
            <person name="Pfeiffer F."/>
            <person name="Oberwinkler T."/>
            <person name="Klee K."/>
            <person name="Rampp M."/>
            <person name="Palm P."/>
            <person name="Gross K."/>
            <person name="Schuster S.C."/>
            <person name="Oesterhelt D."/>
        </authorList>
    </citation>
    <scope>NUCLEOTIDE SEQUENCE [LARGE SCALE GENOMIC DNA]</scope>
    <source>
        <strain evidence="7">DSM 18674 / JCM 14361 / 8.8.11</strain>
    </source>
</reference>
<dbReference type="RefSeq" id="WP_015408808.1">
    <property type="nucleotide sequence ID" value="NC_020388.1"/>
</dbReference>
<evidence type="ECO:0000313" key="6">
    <source>
        <dbReference type="EMBL" id="CCQ35979.1"/>
    </source>
</evidence>
<dbReference type="InterPro" id="IPR000432">
    <property type="entry name" value="DNA_mismatch_repair_MutS_C"/>
</dbReference>
<evidence type="ECO:0000256" key="2">
    <source>
        <dbReference type="ARBA" id="ARBA00022840"/>
    </source>
</evidence>
<gene>
    <name evidence="6" type="primary">mutS5b</name>
    <name evidence="6" type="ordered locus">Nmlp_1792</name>
</gene>
<sequence length="582" mass="61818">MNVEEYWGIGPKTKTVLEESIGTEAAIEAIEAGDVRTLVEAGVDRSRVTRVLRHAQSADGMALLATRDARLVYKDLLDSIAKLAVSEAAADRLRTLTPLADRSAMEARLDAVERGRAGWNALDDDDRTAVLGTFERYDDAAGRIAAVEAAVELAEIDTESAVFDPIAGLDTDALAEAAVALEALGDDRIARGADDELDRLRDARETLDRLSANAEGVLEELRSDGVDDSTAFREGLVEYLRRETTVDPARVRSAMVDEAVDATGFVTETLRALRSDLEAAIGERSAAVRADLEAAVEAAGEDVGRAETAVTTVARELSVGRFAAAYDLRRPRYVDDEGLAVVGARNLGLLDAGVDPQPITYAVGEHGLDAPAGERVTVLTGANSGGKTTLLETLCAVAVLAHMGLPVPADAAEISVLDRLVFHRRHASFNAGVLESTLQSVVPPLVSGDRTLMLVDEFEAITEPGRAADLLGGLVRLSIAEGAIGTFVTHLANDLEPLPESARTDGIVARGLTDDLELEVDYQPRFGEVGRSTPEFIVSRLVANAGDRAEEAGFRTLAAALDTEMVQRTLSDAAWTALDGSE</sequence>
<keyword evidence="4" id="KW-0175">Coiled coil</keyword>
<dbReference type="HOGENOM" id="CLU_033212_0_0_2"/>
<proteinExistence type="predicted"/>
<dbReference type="KEGG" id="nmo:Nmlp_1792"/>
<accession>M1XKI9</accession>
<dbReference type="InterPro" id="IPR045076">
    <property type="entry name" value="MutS"/>
</dbReference>
<name>M1XKI9_NATM8</name>
<dbReference type="GO" id="GO:0006298">
    <property type="term" value="P:mismatch repair"/>
    <property type="evidence" value="ECO:0007669"/>
    <property type="project" value="InterPro"/>
</dbReference>
<dbReference type="STRING" id="268739.Nmlp_1792"/>
<feature type="domain" description="DNA mismatch repair proteins mutS family" evidence="5">
    <location>
        <begin position="374"/>
        <end position="550"/>
    </location>
</feature>
<dbReference type="GO" id="GO:0030983">
    <property type="term" value="F:mismatched DNA binding"/>
    <property type="evidence" value="ECO:0007669"/>
    <property type="project" value="InterPro"/>
</dbReference>
<dbReference type="GeneID" id="14652514"/>
<evidence type="ECO:0000256" key="3">
    <source>
        <dbReference type="ARBA" id="ARBA00023125"/>
    </source>
</evidence>
<organism evidence="6 7">
    <name type="scientific">Natronomonas moolapensis (strain DSM 18674 / CECT 7526 / JCM 14361 / 8.8.11)</name>
    <dbReference type="NCBI Taxonomy" id="268739"/>
    <lineage>
        <taxon>Archaea</taxon>
        <taxon>Methanobacteriati</taxon>
        <taxon>Methanobacteriota</taxon>
        <taxon>Stenosarchaea group</taxon>
        <taxon>Halobacteria</taxon>
        <taxon>Halobacteriales</taxon>
        <taxon>Natronomonadaceae</taxon>
        <taxon>Natronomonas</taxon>
    </lineage>
</organism>
<evidence type="ECO:0000259" key="5">
    <source>
        <dbReference type="SMART" id="SM00534"/>
    </source>
</evidence>
<dbReference type="OrthoDB" id="25832at2157"/>
<dbReference type="PANTHER" id="PTHR11361:SF125">
    <property type="entry name" value="DNA-BINDING PROTEIN MUTS2"/>
    <property type="match status" value="1"/>
</dbReference>
<dbReference type="Gene3D" id="3.40.50.300">
    <property type="entry name" value="P-loop containing nucleotide triphosphate hydrolases"/>
    <property type="match status" value="1"/>
</dbReference>
<evidence type="ECO:0000256" key="1">
    <source>
        <dbReference type="ARBA" id="ARBA00022741"/>
    </source>
</evidence>
<dbReference type="GO" id="GO:0005524">
    <property type="term" value="F:ATP binding"/>
    <property type="evidence" value="ECO:0007669"/>
    <property type="project" value="UniProtKB-KW"/>
</dbReference>
<dbReference type="Proteomes" id="UP000011867">
    <property type="component" value="Chromosome"/>
</dbReference>
<keyword evidence="7" id="KW-1185">Reference proteome</keyword>
<evidence type="ECO:0000256" key="4">
    <source>
        <dbReference type="SAM" id="Coils"/>
    </source>
</evidence>
<dbReference type="GO" id="GO:0140664">
    <property type="term" value="F:ATP-dependent DNA damage sensor activity"/>
    <property type="evidence" value="ECO:0007669"/>
    <property type="project" value="InterPro"/>
</dbReference>
<dbReference type="eggNOG" id="arCOG02895">
    <property type="taxonomic scope" value="Archaea"/>
</dbReference>
<keyword evidence="1" id="KW-0547">Nucleotide-binding</keyword>
<evidence type="ECO:0000313" key="7">
    <source>
        <dbReference type="Proteomes" id="UP000011867"/>
    </source>
</evidence>
<keyword evidence="3" id="KW-0238">DNA-binding</keyword>
<dbReference type="InterPro" id="IPR027417">
    <property type="entry name" value="P-loop_NTPase"/>
</dbReference>